<dbReference type="GO" id="GO:0006281">
    <property type="term" value="P:DNA repair"/>
    <property type="evidence" value="ECO:0007669"/>
    <property type="project" value="UniProtKB-KW"/>
</dbReference>
<sequence length="377" mass="42391">MKKNYIHINFILLPIIVNLITVKSSQQLEMQRIESKLLQSKFRGTLLGVLAGDCCGLPFEFDGNLQPVVIRTNLNRLEGPHFKAPLKKYSDDTAMTKVFASTLLKGYTQEALATNFTKEFFREPSRGYGTGIQTVFSKLKASKFQNWTQPAKEQYFGSGSYGNGGGMRVAPAALFYHDNLEKLKDLVRESTEITHTNKLGIYGAMLQAFAIQQALYLEPEKNPLNISKFTDELLAKMKDIEVPIEGDIEENKMEYQHQLREMLKLLNKNEEPEVEEVINTLGHSINALYSIPTAIYCFLKSHKTPINPEANAFRNTLEYAIGLGGDTDTIASMACAIAGAYYGESAISENLLQHCEGTEMIRELADELFVKFNERSQ</sequence>
<evidence type="ECO:0000256" key="16">
    <source>
        <dbReference type="ARBA" id="ARBA00023242"/>
    </source>
</evidence>
<evidence type="ECO:0000256" key="23">
    <source>
        <dbReference type="ARBA" id="ARBA00043193"/>
    </source>
</evidence>
<evidence type="ECO:0000256" key="17">
    <source>
        <dbReference type="ARBA" id="ARBA00041057"/>
    </source>
</evidence>
<feature type="binding site" evidence="25">
    <location>
        <position position="90"/>
    </location>
    <ligand>
        <name>Mg(2+)</name>
        <dbReference type="ChEBI" id="CHEBI:18420"/>
        <label>1</label>
    </ligand>
</feature>
<keyword evidence="14" id="KW-0496">Mitochondrion</keyword>
<evidence type="ECO:0000256" key="15">
    <source>
        <dbReference type="ARBA" id="ARBA00023204"/>
    </source>
</evidence>
<gene>
    <name evidence="27" type="primary">CSON013347</name>
</gene>
<keyword evidence="10 25" id="KW-0479">Metal-binding</keyword>
<evidence type="ECO:0000256" key="11">
    <source>
        <dbReference type="ARBA" id="ARBA00022763"/>
    </source>
</evidence>
<dbReference type="AlphaFoldDB" id="A0A336MAJ7"/>
<keyword evidence="11" id="KW-0227">DNA damage</keyword>
<dbReference type="GO" id="GO:0004649">
    <property type="term" value="F:poly(ADP-ribose) glycohydrolase activity"/>
    <property type="evidence" value="ECO:0007669"/>
    <property type="project" value="UniProtKB-EC"/>
</dbReference>
<evidence type="ECO:0000256" key="9">
    <source>
        <dbReference type="ARBA" id="ARBA00022490"/>
    </source>
</evidence>
<evidence type="ECO:0000256" key="2">
    <source>
        <dbReference type="ARBA" id="ARBA00004286"/>
    </source>
</evidence>
<evidence type="ECO:0000256" key="26">
    <source>
        <dbReference type="SAM" id="Phobius"/>
    </source>
</evidence>
<evidence type="ECO:0000256" key="20">
    <source>
        <dbReference type="ARBA" id="ARBA00042722"/>
    </source>
</evidence>
<dbReference type="InterPro" id="IPR036705">
    <property type="entry name" value="Ribosyl_crysJ1_sf"/>
</dbReference>
<evidence type="ECO:0000256" key="21">
    <source>
        <dbReference type="ARBA" id="ARBA00042850"/>
    </source>
</evidence>
<evidence type="ECO:0000313" key="27">
    <source>
        <dbReference type="EMBL" id="SSX26351.1"/>
    </source>
</evidence>
<dbReference type="EC" id="3.2.1.143" evidence="7"/>
<keyword evidence="26" id="KW-1133">Transmembrane helix</keyword>
<feature type="transmembrane region" description="Helical" evidence="26">
    <location>
        <begin position="6"/>
        <end position="22"/>
    </location>
</feature>
<evidence type="ECO:0000256" key="6">
    <source>
        <dbReference type="ARBA" id="ARBA00011245"/>
    </source>
</evidence>
<evidence type="ECO:0000256" key="7">
    <source>
        <dbReference type="ARBA" id="ARBA00012255"/>
    </source>
</evidence>
<keyword evidence="15" id="KW-0234">DNA repair</keyword>
<dbReference type="GO" id="GO:0005634">
    <property type="term" value="C:nucleus"/>
    <property type="evidence" value="ECO:0007669"/>
    <property type="project" value="UniProtKB-SubCell"/>
</dbReference>
<evidence type="ECO:0000256" key="24">
    <source>
        <dbReference type="ARBA" id="ARBA00049015"/>
    </source>
</evidence>
<dbReference type="GO" id="GO:0005694">
    <property type="term" value="C:chromosome"/>
    <property type="evidence" value="ECO:0007669"/>
    <property type="project" value="UniProtKB-SubCell"/>
</dbReference>
<evidence type="ECO:0000256" key="19">
    <source>
        <dbReference type="ARBA" id="ARBA00042471"/>
    </source>
</evidence>
<evidence type="ECO:0000256" key="22">
    <source>
        <dbReference type="ARBA" id="ARBA00043187"/>
    </source>
</evidence>
<feature type="binding site" evidence="25">
    <location>
        <position position="92"/>
    </location>
    <ligand>
        <name>Mg(2+)</name>
        <dbReference type="ChEBI" id="CHEBI:18420"/>
        <label>1</label>
    </ligand>
</feature>
<dbReference type="OMA" id="HMEHVEA"/>
<accession>A0A336MAJ7</accession>
<evidence type="ECO:0000256" key="12">
    <source>
        <dbReference type="ARBA" id="ARBA00022801"/>
    </source>
</evidence>
<reference evidence="27" key="1">
    <citation type="submission" date="2018-07" db="EMBL/GenBank/DDBJ databases">
        <authorList>
            <person name="Quirk P.G."/>
            <person name="Krulwich T.A."/>
        </authorList>
    </citation>
    <scope>NUCLEOTIDE SEQUENCE</scope>
</reference>
<feature type="binding site" evidence="25">
    <location>
        <position position="326"/>
    </location>
    <ligand>
        <name>Mg(2+)</name>
        <dbReference type="ChEBI" id="CHEBI:18420"/>
        <label>1</label>
    </ligand>
</feature>
<comment type="cofactor">
    <cofactor evidence="25">
        <name>Mg(2+)</name>
        <dbReference type="ChEBI" id="CHEBI:18420"/>
    </cofactor>
    <text evidence="25">Binds 2 magnesium ions per subunit.</text>
</comment>
<keyword evidence="16" id="KW-0539">Nucleus</keyword>
<keyword evidence="8" id="KW-0158">Chromosome</keyword>
<dbReference type="PANTHER" id="PTHR16222">
    <property type="entry name" value="ADP-RIBOSYLGLYCOHYDROLASE"/>
    <property type="match status" value="1"/>
</dbReference>
<evidence type="ECO:0000256" key="13">
    <source>
        <dbReference type="ARBA" id="ARBA00022842"/>
    </source>
</evidence>
<feature type="binding site" evidence="25">
    <location>
        <position position="328"/>
    </location>
    <ligand>
        <name>Mg(2+)</name>
        <dbReference type="ChEBI" id="CHEBI:18420"/>
        <label>1</label>
    </ligand>
</feature>
<comment type="catalytic activity">
    <reaction evidence="24">
        <text>alpha-NAD(+) + H2O = ADP-D-ribose + nicotinamide + H(+)</text>
        <dbReference type="Rhea" id="RHEA:68792"/>
        <dbReference type="ChEBI" id="CHEBI:15377"/>
        <dbReference type="ChEBI" id="CHEBI:15378"/>
        <dbReference type="ChEBI" id="CHEBI:17154"/>
        <dbReference type="ChEBI" id="CHEBI:57967"/>
        <dbReference type="ChEBI" id="CHEBI:77017"/>
    </reaction>
</comment>
<dbReference type="Pfam" id="PF03747">
    <property type="entry name" value="ADP_ribosyl_GH"/>
    <property type="match status" value="1"/>
</dbReference>
<evidence type="ECO:0000256" key="25">
    <source>
        <dbReference type="PIRSR" id="PIRSR605502-1"/>
    </source>
</evidence>
<dbReference type="FunFam" id="1.10.4080.10:FF:000001">
    <property type="entry name" value="ADP-ribose glycohydrolase ARH3"/>
    <property type="match status" value="1"/>
</dbReference>
<dbReference type="GO" id="GO:0005759">
    <property type="term" value="C:mitochondrial matrix"/>
    <property type="evidence" value="ECO:0007669"/>
    <property type="project" value="UniProtKB-SubCell"/>
</dbReference>
<evidence type="ECO:0000256" key="1">
    <source>
        <dbReference type="ARBA" id="ARBA00004123"/>
    </source>
</evidence>
<keyword evidence="26" id="KW-0812">Transmembrane</keyword>
<dbReference type="PANTHER" id="PTHR16222:SF24">
    <property type="entry name" value="ADP-RIBOSYLHYDROLASE ARH3"/>
    <property type="match status" value="1"/>
</dbReference>
<evidence type="ECO:0000256" key="18">
    <source>
        <dbReference type="ARBA" id="ARBA00042398"/>
    </source>
</evidence>
<evidence type="ECO:0000256" key="5">
    <source>
        <dbReference type="ARBA" id="ARBA00010702"/>
    </source>
</evidence>
<name>A0A336MAJ7_CULSO</name>
<keyword evidence="13 25" id="KW-0460">Magnesium</keyword>
<proteinExistence type="inferred from homology"/>
<keyword evidence="9" id="KW-0963">Cytoplasm</keyword>
<evidence type="ECO:0000256" key="4">
    <source>
        <dbReference type="ARBA" id="ARBA00004496"/>
    </source>
</evidence>
<protein>
    <recommendedName>
        <fullName evidence="17">ADP-ribosylhydrolase ARH3</fullName>
        <ecNumber evidence="7">3.2.1.143</ecNumber>
    </recommendedName>
    <alternativeName>
        <fullName evidence="18">ADP-ribose glycohydrolase ARH3</fullName>
    </alternativeName>
    <alternativeName>
        <fullName evidence="19">ADP-ribosylhydrolase 3</fullName>
    </alternativeName>
    <alternativeName>
        <fullName evidence="22">O-acetyl-ADP-ribose deacetylase ARH3</fullName>
    </alternativeName>
    <alternativeName>
        <fullName evidence="23">Poly(ADP-ribose) glycohydrolase ARH3</fullName>
    </alternativeName>
    <alternativeName>
        <fullName evidence="21">[Protein ADP-ribosylarginine] hydrolase-like protein 2</fullName>
    </alternativeName>
    <alternativeName>
        <fullName evidence="20">[Protein ADP-ribosylserine] hydrolase</fullName>
    </alternativeName>
</protein>
<feature type="binding site" evidence="25">
    <location>
        <position position="329"/>
    </location>
    <ligand>
        <name>Mg(2+)</name>
        <dbReference type="ChEBI" id="CHEBI:18420"/>
        <label>1</label>
    </ligand>
</feature>
<dbReference type="InterPro" id="IPR050792">
    <property type="entry name" value="ADP-ribosylglycohydrolase"/>
</dbReference>
<evidence type="ECO:0000256" key="3">
    <source>
        <dbReference type="ARBA" id="ARBA00004305"/>
    </source>
</evidence>
<comment type="subunit">
    <text evidence="6">Monomer.</text>
</comment>
<organism evidence="27">
    <name type="scientific">Culicoides sonorensis</name>
    <name type="common">Biting midge</name>
    <dbReference type="NCBI Taxonomy" id="179676"/>
    <lineage>
        <taxon>Eukaryota</taxon>
        <taxon>Metazoa</taxon>
        <taxon>Ecdysozoa</taxon>
        <taxon>Arthropoda</taxon>
        <taxon>Hexapoda</taxon>
        <taxon>Insecta</taxon>
        <taxon>Pterygota</taxon>
        <taxon>Neoptera</taxon>
        <taxon>Endopterygota</taxon>
        <taxon>Diptera</taxon>
        <taxon>Nematocera</taxon>
        <taxon>Chironomoidea</taxon>
        <taxon>Ceratopogonidae</taxon>
        <taxon>Ceratopogoninae</taxon>
        <taxon>Culicoides</taxon>
        <taxon>Monoculicoides</taxon>
    </lineage>
</organism>
<keyword evidence="12" id="KW-0378">Hydrolase</keyword>
<comment type="similarity">
    <text evidence="5">Belongs to the ADP-ribosylglycohydrolase family.</text>
</comment>
<evidence type="ECO:0000256" key="10">
    <source>
        <dbReference type="ARBA" id="ARBA00022723"/>
    </source>
</evidence>
<feature type="binding site" evidence="25">
    <location>
        <position position="91"/>
    </location>
    <ligand>
        <name>Mg(2+)</name>
        <dbReference type="ChEBI" id="CHEBI:18420"/>
        <label>1</label>
    </ligand>
</feature>
<keyword evidence="26" id="KW-0472">Membrane</keyword>
<dbReference type="InterPro" id="IPR005502">
    <property type="entry name" value="Ribosyl_crysJ1"/>
</dbReference>
<dbReference type="Gene3D" id="1.10.4080.10">
    <property type="entry name" value="ADP-ribosylation/Crystallin J1"/>
    <property type="match status" value="1"/>
</dbReference>
<dbReference type="GO" id="GO:0046872">
    <property type="term" value="F:metal ion binding"/>
    <property type="evidence" value="ECO:0007669"/>
    <property type="project" value="UniProtKB-KW"/>
</dbReference>
<dbReference type="VEuPathDB" id="VectorBase:CSON013347"/>
<comment type="subcellular location">
    <subcellularLocation>
        <location evidence="2">Chromosome</location>
    </subcellularLocation>
    <subcellularLocation>
        <location evidence="4">Cytoplasm</location>
    </subcellularLocation>
    <subcellularLocation>
        <location evidence="3">Mitochondrion matrix</location>
    </subcellularLocation>
    <subcellularLocation>
        <location evidence="1">Nucleus</location>
    </subcellularLocation>
</comment>
<dbReference type="SUPFAM" id="SSF101478">
    <property type="entry name" value="ADP-ribosylglycohydrolase"/>
    <property type="match status" value="1"/>
</dbReference>
<evidence type="ECO:0000256" key="14">
    <source>
        <dbReference type="ARBA" id="ARBA00023128"/>
    </source>
</evidence>
<evidence type="ECO:0000256" key="8">
    <source>
        <dbReference type="ARBA" id="ARBA00022454"/>
    </source>
</evidence>
<dbReference type="GO" id="GO:0140290">
    <property type="term" value="P:peptidyl-serine ADP-deribosylation"/>
    <property type="evidence" value="ECO:0007669"/>
    <property type="project" value="UniProtKB-ARBA"/>
</dbReference>
<dbReference type="EMBL" id="UFQT01000670">
    <property type="protein sequence ID" value="SSX26351.1"/>
    <property type="molecule type" value="Genomic_DNA"/>
</dbReference>